<comment type="caution">
    <text evidence="3">The sequence shown here is derived from an EMBL/GenBank/DDBJ whole genome shotgun (WGS) entry which is preliminary data.</text>
</comment>
<evidence type="ECO:0000313" key="3">
    <source>
        <dbReference type="EMBL" id="KAG8566953.1"/>
    </source>
</evidence>
<organism evidence="3 4">
    <name type="scientific">Engystomops pustulosus</name>
    <name type="common">Tungara frog</name>
    <name type="synonym">Physalaemus pustulosus</name>
    <dbReference type="NCBI Taxonomy" id="76066"/>
    <lineage>
        <taxon>Eukaryota</taxon>
        <taxon>Metazoa</taxon>
        <taxon>Chordata</taxon>
        <taxon>Craniata</taxon>
        <taxon>Vertebrata</taxon>
        <taxon>Euteleostomi</taxon>
        <taxon>Amphibia</taxon>
        <taxon>Batrachia</taxon>
        <taxon>Anura</taxon>
        <taxon>Neobatrachia</taxon>
        <taxon>Hyloidea</taxon>
        <taxon>Leptodactylidae</taxon>
        <taxon>Leiuperinae</taxon>
        <taxon>Engystomops</taxon>
    </lineage>
</organism>
<feature type="signal peptide" evidence="2">
    <location>
        <begin position="1"/>
        <end position="17"/>
    </location>
</feature>
<proteinExistence type="predicted"/>
<accession>A0AAV7B4S0</accession>
<feature type="region of interest" description="Disordered" evidence="1">
    <location>
        <begin position="61"/>
        <end position="84"/>
    </location>
</feature>
<evidence type="ECO:0008006" key="5">
    <source>
        <dbReference type="Google" id="ProtNLM"/>
    </source>
</evidence>
<gene>
    <name evidence="3" type="ORF">GDO81_013441</name>
</gene>
<evidence type="ECO:0000313" key="4">
    <source>
        <dbReference type="Proteomes" id="UP000824782"/>
    </source>
</evidence>
<protein>
    <recommendedName>
        <fullName evidence="5">Secreted protein</fullName>
    </recommendedName>
</protein>
<sequence>MNSLFCLLLYLNRGALFSDILHHIILAALNHHKRELTVYGLILLYTFDFTSLKSNQCQPFQLSTPRRNKKSQFTRTGGTKSITE</sequence>
<evidence type="ECO:0000256" key="2">
    <source>
        <dbReference type="SAM" id="SignalP"/>
    </source>
</evidence>
<feature type="chain" id="PRO_5043709080" description="Secreted protein" evidence="2">
    <location>
        <begin position="18"/>
        <end position="84"/>
    </location>
</feature>
<keyword evidence="2" id="KW-0732">Signal</keyword>
<evidence type="ECO:0000256" key="1">
    <source>
        <dbReference type="SAM" id="MobiDB-lite"/>
    </source>
</evidence>
<name>A0AAV7B4S0_ENGPU</name>
<dbReference type="Proteomes" id="UP000824782">
    <property type="component" value="Unassembled WGS sequence"/>
</dbReference>
<dbReference type="EMBL" id="WNYA01000006">
    <property type="protein sequence ID" value="KAG8566953.1"/>
    <property type="molecule type" value="Genomic_DNA"/>
</dbReference>
<reference evidence="3" key="1">
    <citation type="thesis" date="2020" institute="ProQuest LLC" country="789 East Eisenhower Parkway, Ann Arbor, MI, USA">
        <title>Comparative Genomics and Chromosome Evolution.</title>
        <authorList>
            <person name="Mudd A.B."/>
        </authorList>
    </citation>
    <scope>NUCLEOTIDE SEQUENCE</scope>
    <source>
        <strain evidence="3">237g6f4</strain>
        <tissue evidence="3">Blood</tissue>
    </source>
</reference>
<dbReference type="AlphaFoldDB" id="A0AAV7B4S0"/>
<feature type="compositionally biased region" description="Polar residues" evidence="1">
    <location>
        <begin position="73"/>
        <end position="84"/>
    </location>
</feature>
<keyword evidence="4" id="KW-1185">Reference proteome</keyword>